<evidence type="ECO:0000256" key="4">
    <source>
        <dbReference type="ARBA" id="ARBA00023284"/>
    </source>
</evidence>
<keyword evidence="4" id="KW-0676">Redox-active center</keyword>
<protein>
    <submittedName>
        <fullName evidence="6">Uncharacterized protein</fullName>
    </submittedName>
</protein>
<keyword evidence="2" id="KW-0049">Antioxidant</keyword>
<evidence type="ECO:0000256" key="3">
    <source>
        <dbReference type="ARBA" id="ARBA00023002"/>
    </source>
</evidence>
<evidence type="ECO:0000256" key="2">
    <source>
        <dbReference type="ARBA" id="ARBA00022862"/>
    </source>
</evidence>
<evidence type="ECO:0000256" key="1">
    <source>
        <dbReference type="ARBA" id="ARBA00022559"/>
    </source>
</evidence>
<dbReference type="OrthoDB" id="1882547at2759"/>
<dbReference type="InterPro" id="IPR037944">
    <property type="entry name" value="PRX5-like"/>
</dbReference>
<dbReference type="AlphaFoldDB" id="A0A835IDC8"/>
<dbReference type="PANTHER" id="PTHR10430:SF8">
    <property type="entry name" value="PEROXIREDOXIN-2A-RELATED"/>
    <property type="match status" value="1"/>
</dbReference>
<dbReference type="Proteomes" id="UP000631114">
    <property type="component" value="Unassembled WGS sequence"/>
</dbReference>
<accession>A0A835IDC8</accession>
<dbReference type="EMBL" id="JADFTS010000003">
    <property type="protein sequence ID" value="KAF9614322.1"/>
    <property type="molecule type" value="Genomic_DNA"/>
</dbReference>
<keyword evidence="7" id="KW-1185">Reference proteome</keyword>
<feature type="region of interest" description="Disordered" evidence="5">
    <location>
        <begin position="1"/>
        <end position="47"/>
    </location>
</feature>
<evidence type="ECO:0000256" key="5">
    <source>
        <dbReference type="SAM" id="MobiDB-lite"/>
    </source>
</evidence>
<evidence type="ECO:0000313" key="6">
    <source>
        <dbReference type="EMBL" id="KAF9614322.1"/>
    </source>
</evidence>
<sequence>MAPNTRSGKRQVAESMKENRRSLVRDADERVVSRGTTSRKRKVRGSLVHAADPPRDEAYYQKLISKGAHPRAAEIMAVSAAKYQIRMAPTLAKDKERREQPPPGLIAVNQKIPNGILKHILPTPPPWGTIEMMDVHSHLAGKKVILYGLPGYLEEYASDTMPIDCVPKLALWLPFFKSRVMEPTWEFIDQAEGLKAKGVDEIIFVSFNMQMRMVARTCPKCTKYEFVKVATDVYGGVNSYDGAPNDDSKSFIYALGIHRDIQQEGRPPRSRRFMVLVDNLEVKYVNVESSDENFTVPSAVDIVKAFG</sequence>
<organism evidence="6 7">
    <name type="scientific">Coptis chinensis</name>
    <dbReference type="NCBI Taxonomy" id="261450"/>
    <lineage>
        <taxon>Eukaryota</taxon>
        <taxon>Viridiplantae</taxon>
        <taxon>Streptophyta</taxon>
        <taxon>Embryophyta</taxon>
        <taxon>Tracheophyta</taxon>
        <taxon>Spermatophyta</taxon>
        <taxon>Magnoliopsida</taxon>
        <taxon>Ranunculales</taxon>
        <taxon>Ranunculaceae</taxon>
        <taxon>Coptidoideae</taxon>
        <taxon>Coptis</taxon>
    </lineage>
</organism>
<comment type="caution">
    <text evidence="6">The sequence shown here is derived from an EMBL/GenBank/DDBJ whole genome shotgun (WGS) entry which is preliminary data.</text>
</comment>
<dbReference type="GO" id="GO:0042744">
    <property type="term" value="P:hydrogen peroxide catabolic process"/>
    <property type="evidence" value="ECO:0007669"/>
    <property type="project" value="TreeGrafter"/>
</dbReference>
<keyword evidence="1" id="KW-0575">Peroxidase</keyword>
<dbReference type="PANTHER" id="PTHR10430">
    <property type="entry name" value="PEROXIREDOXIN"/>
    <property type="match status" value="1"/>
</dbReference>
<reference evidence="6 7" key="1">
    <citation type="submission" date="2020-10" db="EMBL/GenBank/DDBJ databases">
        <title>The Coptis chinensis genome and diversification of protoberbering-type alkaloids.</title>
        <authorList>
            <person name="Wang B."/>
            <person name="Shu S."/>
            <person name="Song C."/>
            <person name="Liu Y."/>
        </authorList>
    </citation>
    <scope>NUCLEOTIDE SEQUENCE [LARGE SCALE GENOMIC DNA]</scope>
    <source>
        <strain evidence="6">HL-2020</strain>
        <tissue evidence="6">Leaf</tissue>
    </source>
</reference>
<feature type="compositionally biased region" description="Basic and acidic residues" evidence="5">
    <location>
        <begin position="11"/>
        <end position="32"/>
    </location>
</feature>
<name>A0A835IDC8_9MAGN</name>
<gene>
    <name evidence="6" type="ORF">IFM89_018075</name>
</gene>
<dbReference type="GO" id="GO:0034599">
    <property type="term" value="P:cellular response to oxidative stress"/>
    <property type="evidence" value="ECO:0007669"/>
    <property type="project" value="InterPro"/>
</dbReference>
<evidence type="ECO:0000313" key="7">
    <source>
        <dbReference type="Proteomes" id="UP000631114"/>
    </source>
</evidence>
<keyword evidence="3" id="KW-0560">Oxidoreductase</keyword>
<dbReference type="GO" id="GO:0045454">
    <property type="term" value="P:cell redox homeostasis"/>
    <property type="evidence" value="ECO:0007669"/>
    <property type="project" value="TreeGrafter"/>
</dbReference>
<proteinExistence type="predicted"/>
<dbReference type="GO" id="GO:0005737">
    <property type="term" value="C:cytoplasm"/>
    <property type="evidence" value="ECO:0007669"/>
    <property type="project" value="TreeGrafter"/>
</dbReference>
<dbReference type="GO" id="GO:0008379">
    <property type="term" value="F:thioredoxin peroxidase activity"/>
    <property type="evidence" value="ECO:0007669"/>
    <property type="project" value="InterPro"/>
</dbReference>
<dbReference type="Gene3D" id="3.40.30.10">
    <property type="entry name" value="Glutaredoxin"/>
    <property type="match status" value="1"/>
</dbReference>